<feature type="transmembrane region" description="Helical" evidence="5">
    <location>
        <begin position="99"/>
        <end position="124"/>
    </location>
</feature>
<dbReference type="InterPro" id="IPR019427">
    <property type="entry name" value="7TM_GPCR_serpentine_rcpt_Srw"/>
</dbReference>
<dbReference type="PRINTS" id="PR00237">
    <property type="entry name" value="GPCRRHODOPSN"/>
</dbReference>
<dbReference type="PANTHER" id="PTHR46641:SF2">
    <property type="entry name" value="FMRFAMIDE RECEPTOR"/>
    <property type="match status" value="1"/>
</dbReference>
<feature type="transmembrane region" description="Helical" evidence="5">
    <location>
        <begin position="196"/>
        <end position="220"/>
    </location>
</feature>
<dbReference type="EMBL" id="CAJHNH020000280">
    <property type="protein sequence ID" value="CAG5116634.1"/>
    <property type="molecule type" value="Genomic_DNA"/>
</dbReference>
<evidence type="ECO:0000256" key="4">
    <source>
        <dbReference type="ARBA" id="ARBA00023136"/>
    </source>
</evidence>
<accession>A0A8S3YIT3</accession>
<dbReference type="InterPro" id="IPR017452">
    <property type="entry name" value="GPCR_Rhodpsn_7TM"/>
</dbReference>
<feature type="transmembrane region" description="Helical" evidence="5">
    <location>
        <begin position="20"/>
        <end position="50"/>
    </location>
</feature>
<dbReference type="AlphaFoldDB" id="A0A8S3YIT3"/>
<feature type="transmembrane region" description="Helical" evidence="5">
    <location>
        <begin position="253"/>
        <end position="277"/>
    </location>
</feature>
<dbReference type="OrthoDB" id="6077498at2759"/>
<protein>
    <recommendedName>
        <fullName evidence="6">G-protein coupled receptors family 1 profile domain-containing protein</fullName>
    </recommendedName>
</protein>
<name>A0A8S3YIT3_9EUPU</name>
<gene>
    <name evidence="7" type="ORF">CUNI_LOCUS2192</name>
</gene>
<dbReference type="InterPro" id="IPR052954">
    <property type="entry name" value="GPCR-Ligand_Int"/>
</dbReference>
<comment type="subcellular location">
    <subcellularLocation>
        <location evidence="1">Membrane</location>
    </subcellularLocation>
</comment>
<dbReference type="SUPFAM" id="SSF81321">
    <property type="entry name" value="Family A G protein-coupled receptor-like"/>
    <property type="match status" value="1"/>
</dbReference>
<proteinExistence type="predicted"/>
<keyword evidence="8" id="KW-1185">Reference proteome</keyword>
<reference evidence="7" key="1">
    <citation type="submission" date="2021-04" db="EMBL/GenBank/DDBJ databases">
        <authorList>
            <consortium name="Molecular Ecology Group"/>
        </authorList>
    </citation>
    <scope>NUCLEOTIDE SEQUENCE</scope>
</reference>
<evidence type="ECO:0000313" key="7">
    <source>
        <dbReference type="EMBL" id="CAG5116634.1"/>
    </source>
</evidence>
<dbReference type="PANTHER" id="PTHR46641">
    <property type="entry name" value="FMRFAMIDE RECEPTOR-RELATED"/>
    <property type="match status" value="1"/>
</dbReference>
<sequence length="346" mass="39200">MVYETHIIFSMAIIDYIQRQIFVVLNIVFLCSLAALFGIITNVINLLVFYKQGLKSSMNITFFAMAISDLCGMLSQELFSIFFNPLFEAADLPLVPSEFQYMIAGIPRVAFSKITCLITVYATLERCLCIAFPLHIKGMITARRTTFVMACIYTMTILSFSPLYMKTSINWKFHSDRNKTLLGLVFASGSQKLTDIVYVLQAFLGLSSFVAVVIFTMILIRQLGQKGAWRKTAIMSLDKSQQMSNRDRKTMTMIILIATILIICYTPSVILYCVTIIEPEFSIAGAYNNLFFALWSFGILFETINSSVNIFLYIKMSTQYRQTFYKLVSCLKTITENSGNDKVLPG</sequence>
<evidence type="ECO:0000256" key="3">
    <source>
        <dbReference type="ARBA" id="ARBA00022989"/>
    </source>
</evidence>
<feature type="transmembrane region" description="Helical" evidence="5">
    <location>
        <begin position="289"/>
        <end position="314"/>
    </location>
</feature>
<dbReference type="GO" id="GO:0008528">
    <property type="term" value="F:G protein-coupled peptide receptor activity"/>
    <property type="evidence" value="ECO:0007669"/>
    <property type="project" value="InterPro"/>
</dbReference>
<feature type="domain" description="G-protein coupled receptors family 1 profile" evidence="6">
    <location>
        <begin position="41"/>
        <end position="313"/>
    </location>
</feature>
<evidence type="ECO:0000259" key="6">
    <source>
        <dbReference type="PROSITE" id="PS50262"/>
    </source>
</evidence>
<feature type="transmembrane region" description="Helical" evidence="5">
    <location>
        <begin position="145"/>
        <end position="165"/>
    </location>
</feature>
<evidence type="ECO:0000256" key="1">
    <source>
        <dbReference type="ARBA" id="ARBA00004370"/>
    </source>
</evidence>
<dbReference type="PROSITE" id="PS50262">
    <property type="entry name" value="G_PROTEIN_RECEP_F1_2"/>
    <property type="match status" value="1"/>
</dbReference>
<evidence type="ECO:0000256" key="2">
    <source>
        <dbReference type="ARBA" id="ARBA00022692"/>
    </source>
</evidence>
<dbReference type="Gene3D" id="1.20.1070.10">
    <property type="entry name" value="Rhodopsin 7-helix transmembrane proteins"/>
    <property type="match status" value="1"/>
</dbReference>
<dbReference type="InterPro" id="IPR000276">
    <property type="entry name" value="GPCR_Rhodpsn"/>
</dbReference>
<comment type="caution">
    <text evidence="7">The sequence shown here is derived from an EMBL/GenBank/DDBJ whole genome shotgun (WGS) entry which is preliminary data.</text>
</comment>
<dbReference type="Pfam" id="PF10324">
    <property type="entry name" value="7TM_GPCR_Srw"/>
    <property type="match status" value="1"/>
</dbReference>
<evidence type="ECO:0000256" key="5">
    <source>
        <dbReference type="SAM" id="Phobius"/>
    </source>
</evidence>
<keyword evidence="3 5" id="KW-1133">Transmembrane helix</keyword>
<keyword evidence="2 5" id="KW-0812">Transmembrane</keyword>
<organism evidence="7 8">
    <name type="scientific">Candidula unifasciata</name>
    <dbReference type="NCBI Taxonomy" id="100452"/>
    <lineage>
        <taxon>Eukaryota</taxon>
        <taxon>Metazoa</taxon>
        <taxon>Spiralia</taxon>
        <taxon>Lophotrochozoa</taxon>
        <taxon>Mollusca</taxon>
        <taxon>Gastropoda</taxon>
        <taxon>Heterobranchia</taxon>
        <taxon>Euthyneura</taxon>
        <taxon>Panpulmonata</taxon>
        <taxon>Eupulmonata</taxon>
        <taxon>Stylommatophora</taxon>
        <taxon>Helicina</taxon>
        <taxon>Helicoidea</taxon>
        <taxon>Geomitridae</taxon>
        <taxon>Candidula</taxon>
    </lineage>
</organism>
<keyword evidence="4 5" id="KW-0472">Membrane</keyword>
<dbReference type="Proteomes" id="UP000678393">
    <property type="component" value="Unassembled WGS sequence"/>
</dbReference>
<dbReference type="GO" id="GO:0016020">
    <property type="term" value="C:membrane"/>
    <property type="evidence" value="ECO:0007669"/>
    <property type="project" value="UniProtKB-SubCell"/>
</dbReference>
<evidence type="ECO:0000313" key="8">
    <source>
        <dbReference type="Proteomes" id="UP000678393"/>
    </source>
</evidence>